<dbReference type="OrthoDB" id="5741017at2"/>
<name>A0A501WFM5_9RHOB</name>
<dbReference type="Proteomes" id="UP000319255">
    <property type="component" value="Unassembled WGS sequence"/>
</dbReference>
<dbReference type="EMBL" id="VFRP01000034">
    <property type="protein sequence ID" value="TPE47160.1"/>
    <property type="molecule type" value="Genomic_DNA"/>
</dbReference>
<proteinExistence type="predicted"/>
<protein>
    <recommendedName>
        <fullName evidence="4">MotA/TolQ/ExbB proton channel domain-containing protein</fullName>
    </recommendedName>
</protein>
<dbReference type="AlphaFoldDB" id="A0A501WFM5"/>
<evidence type="ECO:0000313" key="2">
    <source>
        <dbReference type="EMBL" id="TPE47160.1"/>
    </source>
</evidence>
<evidence type="ECO:0000313" key="3">
    <source>
        <dbReference type="Proteomes" id="UP000319255"/>
    </source>
</evidence>
<dbReference type="Gene3D" id="1.20.120.20">
    <property type="entry name" value="Apolipoprotein"/>
    <property type="match status" value="1"/>
</dbReference>
<evidence type="ECO:0000256" key="1">
    <source>
        <dbReference type="SAM" id="Phobius"/>
    </source>
</evidence>
<evidence type="ECO:0008006" key="4">
    <source>
        <dbReference type="Google" id="ProtNLM"/>
    </source>
</evidence>
<keyword evidence="1" id="KW-0812">Transmembrane</keyword>
<organism evidence="2 3">
    <name type="scientific">Amaricoccus solimangrovi</name>
    <dbReference type="NCBI Taxonomy" id="2589815"/>
    <lineage>
        <taxon>Bacteria</taxon>
        <taxon>Pseudomonadati</taxon>
        <taxon>Pseudomonadota</taxon>
        <taxon>Alphaproteobacteria</taxon>
        <taxon>Rhodobacterales</taxon>
        <taxon>Paracoccaceae</taxon>
        <taxon>Amaricoccus</taxon>
    </lineage>
</organism>
<feature type="transmembrane region" description="Helical" evidence="1">
    <location>
        <begin position="138"/>
        <end position="159"/>
    </location>
</feature>
<comment type="caution">
    <text evidence="2">The sequence shown here is derived from an EMBL/GenBank/DDBJ whole genome shotgun (WGS) entry which is preliminary data.</text>
</comment>
<feature type="transmembrane region" description="Helical" evidence="1">
    <location>
        <begin position="25"/>
        <end position="45"/>
    </location>
</feature>
<feature type="transmembrane region" description="Helical" evidence="1">
    <location>
        <begin position="179"/>
        <end position="200"/>
    </location>
</feature>
<keyword evidence="3" id="KW-1185">Reference proteome</keyword>
<keyword evidence="1" id="KW-1133">Transmembrane helix</keyword>
<accession>A0A501WFM5</accession>
<reference evidence="2 3" key="1">
    <citation type="submission" date="2019-06" db="EMBL/GenBank/DDBJ databases">
        <title>A novel bacterium of genus Amaricoccus, isolated from marine sediment.</title>
        <authorList>
            <person name="Huang H."/>
            <person name="Mo K."/>
            <person name="Hu Y."/>
        </authorList>
    </citation>
    <scope>NUCLEOTIDE SEQUENCE [LARGE SCALE GENOMIC DNA]</scope>
    <source>
        <strain evidence="2 3">HB172011</strain>
    </source>
</reference>
<keyword evidence="1" id="KW-0472">Membrane</keyword>
<gene>
    <name evidence="2" type="ORF">FJM51_20555</name>
</gene>
<sequence length="667" mass="71315">MDMNLGFEVRELVLGLAGLLRNEAAPGWVTLALLVLLLYVSWRFLRLTSQRIASVRRLHGLVKAASTTADFHEIAQKVTVGSRRSDPSRSQLADTWREYMDTLIDQEVDGENIIRNTIRPIFFFNADDLGFGPGFSRYIPGLFVSVGLFLTFLGLIAALGRMNLTDGNATASLNELLTIASAKFIMSLTGLACSIIFTIVMRWRSATVENALHQLCHDLEMRLSYVSLEELAIEQLRATREQRDQWRELGYELVAELGRPLREELPRAISASIRGEMAPLIDQVSKMGSDGMGTMVADLSDRFSRDVSRALGAASDRLAEAGAKIGELAGRLDQSSGRMGTEMEHAVARLGQAIDDLRSSMGAAAATTASALTQGGEQLLAAMNETLQGIRDNTGDGARAMSAAAAEMREAALGFRAELESASASGAAAARESLVAASADVGTEITKAFGRTAEEIVARAGDLSSTIGRDLIEPVDAIAQRIQDVVAELAGGTMEMRRLSDSIRSGAEAGETAAGAFRTASQALTEAATPVRQSVERIDESLRGLSASVETASSTVSRSAEQTARSAAGTLEAASAAIGGERKAIEAALGGVARVLEAQKGQGDRLDEMDEKLGAAFEKYREQVEGTIVAIGGYVREMTGEMNTALDVMRGVLEQAEEFQPQQARRA</sequence>